<dbReference type="EMBL" id="CMVM020000120">
    <property type="status" value="NOT_ANNOTATED_CDS"/>
    <property type="molecule type" value="Genomic_DNA"/>
</dbReference>
<dbReference type="PANTHER" id="PTHR12461">
    <property type="entry name" value="HYPOXIA-INDUCIBLE FACTOR 1 ALPHA INHIBITOR-RELATED"/>
    <property type="match status" value="1"/>
</dbReference>
<name>A0A8R1TSU3_ONCVO</name>
<evidence type="ECO:0000256" key="5">
    <source>
        <dbReference type="ARBA" id="ARBA00023002"/>
    </source>
</evidence>
<dbReference type="InterPro" id="IPR016181">
    <property type="entry name" value="Acyl_CoA_acyltransferase"/>
</dbReference>
<dbReference type="InterPro" id="IPR056520">
    <property type="entry name" value="ARM_KDM8_N"/>
</dbReference>
<keyword evidence="7" id="KW-0539">Nucleus</keyword>
<keyword evidence="6" id="KW-0408">Iron</keyword>
<proteinExistence type="predicted"/>
<evidence type="ECO:0000256" key="1">
    <source>
        <dbReference type="ARBA" id="ARBA00001954"/>
    </source>
</evidence>
<evidence type="ECO:0000256" key="3">
    <source>
        <dbReference type="ARBA" id="ARBA00022723"/>
    </source>
</evidence>
<dbReference type="AlphaFoldDB" id="A0A8R1TSU3"/>
<dbReference type="Pfam" id="PF13621">
    <property type="entry name" value="Cupin_8"/>
    <property type="match status" value="1"/>
</dbReference>
<dbReference type="Proteomes" id="UP000024404">
    <property type="component" value="Unassembled WGS sequence"/>
</dbReference>
<dbReference type="PANTHER" id="PTHR12461:SF105">
    <property type="entry name" value="HYPOXIA-INDUCIBLE FACTOR 1-ALPHA INHIBITOR"/>
    <property type="match status" value="1"/>
</dbReference>
<evidence type="ECO:0000313" key="10">
    <source>
        <dbReference type="Proteomes" id="UP000024404"/>
    </source>
</evidence>
<dbReference type="InterPro" id="IPR041667">
    <property type="entry name" value="Cupin_8"/>
</dbReference>
<keyword evidence="10" id="KW-1185">Reference proteome</keyword>
<comment type="cofactor">
    <cofactor evidence="1">
        <name>Fe(2+)</name>
        <dbReference type="ChEBI" id="CHEBI:29033"/>
    </cofactor>
</comment>
<evidence type="ECO:0000256" key="7">
    <source>
        <dbReference type="ARBA" id="ARBA00023242"/>
    </source>
</evidence>
<dbReference type="EnsemblMetazoa" id="OVOC3662.1">
    <property type="protein sequence ID" value="OVOC3662.1"/>
    <property type="gene ID" value="WBGene00240471"/>
</dbReference>
<keyword evidence="4" id="KW-0223">Dioxygenase</keyword>
<dbReference type="Gene3D" id="2.60.120.650">
    <property type="entry name" value="Cupin"/>
    <property type="match status" value="1"/>
</dbReference>
<dbReference type="GO" id="GO:0046872">
    <property type="term" value="F:metal ion binding"/>
    <property type="evidence" value="ECO:0007669"/>
    <property type="project" value="UniProtKB-KW"/>
</dbReference>
<feature type="domain" description="JmjC" evidence="8">
    <location>
        <begin position="453"/>
        <end position="592"/>
    </location>
</feature>
<dbReference type="Gene3D" id="3.40.630.30">
    <property type="match status" value="1"/>
</dbReference>
<protein>
    <submittedName>
        <fullName evidence="9">JmjC domain-containing protein</fullName>
    </submittedName>
</protein>
<dbReference type="OMA" id="FREAHVF"/>
<comment type="subcellular location">
    <subcellularLocation>
        <location evidence="2">Nucleus</location>
    </subcellularLocation>
</comment>
<evidence type="ECO:0000256" key="4">
    <source>
        <dbReference type="ARBA" id="ARBA00022964"/>
    </source>
</evidence>
<dbReference type="GO" id="GO:0051213">
    <property type="term" value="F:dioxygenase activity"/>
    <property type="evidence" value="ECO:0007669"/>
    <property type="project" value="UniProtKB-KW"/>
</dbReference>
<dbReference type="PROSITE" id="PS51184">
    <property type="entry name" value="JMJC"/>
    <property type="match status" value="1"/>
</dbReference>
<dbReference type="SUPFAM" id="SSF51197">
    <property type="entry name" value="Clavaminate synthase-like"/>
    <property type="match status" value="1"/>
</dbReference>
<evidence type="ECO:0000256" key="6">
    <source>
        <dbReference type="ARBA" id="ARBA00023004"/>
    </source>
</evidence>
<evidence type="ECO:0000259" key="8">
    <source>
        <dbReference type="PROSITE" id="PS51184"/>
    </source>
</evidence>
<reference evidence="10" key="1">
    <citation type="submission" date="2013-10" db="EMBL/GenBank/DDBJ databases">
        <title>Genome sequencing of Onchocerca volvulus.</title>
        <authorList>
            <person name="Cotton J."/>
            <person name="Tsai J."/>
            <person name="Stanley E."/>
            <person name="Tracey A."/>
            <person name="Holroyd N."/>
            <person name="Lustigman S."/>
            <person name="Berriman M."/>
        </authorList>
    </citation>
    <scope>NUCLEOTIDE SEQUENCE</scope>
</reference>
<evidence type="ECO:0000313" key="9">
    <source>
        <dbReference type="EnsemblMetazoa" id="OVOC3662.1"/>
    </source>
</evidence>
<dbReference type="SUPFAM" id="SSF55729">
    <property type="entry name" value="Acyl-CoA N-acyltransferases (Nat)"/>
    <property type="match status" value="1"/>
</dbReference>
<dbReference type="GO" id="GO:0005634">
    <property type="term" value="C:nucleus"/>
    <property type="evidence" value="ECO:0007669"/>
    <property type="project" value="UniProtKB-SubCell"/>
</dbReference>
<dbReference type="Pfam" id="PF24472">
    <property type="entry name" value="ARM_KDM8_N"/>
    <property type="match status" value="1"/>
</dbReference>
<keyword evidence="3" id="KW-0479">Metal-binding</keyword>
<dbReference type="InterPro" id="IPR003347">
    <property type="entry name" value="JmjC_dom"/>
</dbReference>
<reference evidence="9" key="2">
    <citation type="submission" date="2022-06" db="UniProtKB">
        <authorList>
            <consortium name="EnsemblMetazoa"/>
        </authorList>
    </citation>
    <scope>IDENTIFICATION</scope>
</reference>
<evidence type="ECO:0000256" key="2">
    <source>
        <dbReference type="ARBA" id="ARBA00004123"/>
    </source>
</evidence>
<sequence>MIGCEVTLEDFDISEDRGLLAQCRLLCHDVFYEEYGLEELLGIDEEDRNDRYIVARWTNNGSVIATCHLHLIHPYVKLEQVAVRKVCFTFTTIFNSEMKLNARINIGHRICRRAIELAECLYGTQVLITYSHSNTIEFYEQLGFMVVSGEFIDADILYKTMFYFPRQDKLPTLDLWGFCNVEHKYKPGECFDPVVTEKIKETIMSFKEQNIPRIVHLQHLPDENVVGYSLIRIYKECARATLVQNFTRSEQLENFLTSIIWEKLNIGHYGKVDEAWRIFYASIMMCKAVRLKFEKQIQEALHACDMGLIMGRDIDGFALSKFAQHLHSCLSEPSTSISLETQKHLQPPAPLPNSIYVDVFELPSFEEMLKIIEIQKPVVIRGLVNQWPAFTKWNFSYFNEIIGHRTVPIEIGSSYASSDWKQTLMTFHEFIEKFIESENSDGPGYLAQHRLFDQIPELLNDIIIPDYCAFGEDGIDNVDMNIWIGPSETVSPLHFDPKSNIFCQVVGRKFLRIVSAAETENVYPRKDGVLTNTSQVDARYPDIAKFPLFREAHVFDCILYPGECLFIPAGFWHYVLALDPSISVSCWFTTKS</sequence>
<accession>A0A8R1TSU3</accession>
<dbReference type="SMART" id="SM00558">
    <property type="entry name" value="JmjC"/>
    <property type="match status" value="1"/>
</dbReference>
<keyword evidence="5" id="KW-0560">Oxidoreductase</keyword>
<organism evidence="9 10">
    <name type="scientific">Onchocerca volvulus</name>
    <dbReference type="NCBI Taxonomy" id="6282"/>
    <lineage>
        <taxon>Eukaryota</taxon>
        <taxon>Metazoa</taxon>
        <taxon>Ecdysozoa</taxon>
        <taxon>Nematoda</taxon>
        <taxon>Chromadorea</taxon>
        <taxon>Rhabditida</taxon>
        <taxon>Spirurina</taxon>
        <taxon>Spiruromorpha</taxon>
        <taxon>Filarioidea</taxon>
        <taxon>Onchocercidae</taxon>
        <taxon>Onchocerca</taxon>
    </lineage>
</organism>